<dbReference type="EMBL" id="LAZR01003313">
    <property type="protein sequence ID" value="KKN19659.1"/>
    <property type="molecule type" value="Genomic_DNA"/>
</dbReference>
<organism evidence="2">
    <name type="scientific">marine sediment metagenome</name>
    <dbReference type="NCBI Taxonomy" id="412755"/>
    <lineage>
        <taxon>unclassified sequences</taxon>
        <taxon>metagenomes</taxon>
        <taxon>ecological metagenomes</taxon>
    </lineage>
</organism>
<keyword evidence="1" id="KW-0812">Transmembrane</keyword>
<sequence>MKKRIITIFLILFFALNAFAAVDRVIDPEIPIDETIVNYEQNFDDVLISLLAVTFLSFGTVSGAALILLLSYFFVKGISIF</sequence>
<feature type="transmembrane region" description="Helical" evidence="1">
    <location>
        <begin position="47"/>
        <end position="75"/>
    </location>
</feature>
<dbReference type="AlphaFoldDB" id="A0A0F9NP28"/>
<name>A0A0F9NP28_9ZZZZ</name>
<gene>
    <name evidence="2" type="ORF">LCGC14_0943460</name>
</gene>
<accession>A0A0F9NP28</accession>
<keyword evidence="1" id="KW-1133">Transmembrane helix</keyword>
<comment type="caution">
    <text evidence="2">The sequence shown here is derived from an EMBL/GenBank/DDBJ whole genome shotgun (WGS) entry which is preliminary data.</text>
</comment>
<evidence type="ECO:0000256" key="1">
    <source>
        <dbReference type="SAM" id="Phobius"/>
    </source>
</evidence>
<keyword evidence="1" id="KW-0472">Membrane</keyword>
<proteinExistence type="predicted"/>
<evidence type="ECO:0000313" key="2">
    <source>
        <dbReference type="EMBL" id="KKN19659.1"/>
    </source>
</evidence>
<reference evidence="2" key="1">
    <citation type="journal article" date="2015" name="Nature">
        <title>Complex archaea that bridge the gap between prokaryotes and eukaryotes.</title>
        <authorList>
            <person name="Spang A."/>
            <person name="Saw J.H."/>
            <person name="Jorgensen S.L."/>
            <person name="Zaremba-Niedzwiedzka K."/>
            <person name="Martijn J."/>
            <person name="Lind A.E."/>
            <person name="van Eijk R."/>
            <person name="Schleper C."/>
            <person name="Guy L."/>
            <person name="Ettema T.J."/>
        </authorList>
    </citation>
    <scope>NUCLEOTIDE SEQUENCE</scope>
</reference>
<protein>
    <submittedName>
        <fullName evidence="2">Uncharacterized protein</fullName>
    </submittedName>
</protein>